<dbReference type="InterPro" id="IPR050788">
    <property type="entry name" value="Yeast_SRP1/TIP1_CWP"/>
</dbReference>
<evidence type="ECO:0000259" key="2">
    <source>
        <dbReference type="Pfam" id="PF25115"/>
    </source>
</evidence>
<dbReference type="AlphaFoldDB" id="A0A9P9DZ28"/>
<evidence type="ECO:0000313" key="5">
    <source>
        <dbReference type="EMBL" id="KAH7129114.1"/>
    </source>
</evidence>
<feature type="domain" description="Agd3 C-terminal" evidence="4">
    <location>
        <begin position="651"/>
        <end position="721"/>
    </location>
</feature>
<dbReference type="OrthoDB" id="2113314at2759"/>
<feature type="region of interest" description="Disordered" evidence="1">
    <location>
        <begin position="1"/>
        <end position="54"/>
    </location>
</feature>
<dbReference type="PANTHER" id="PTHR31002">
    <property type="entry name" value="SERIPAUPERIN"/>
    <property type="match status" value="1"/>
</dbReference>
<keyword evidence="6" id="KW-1185">Reference proteome</keyword>
<evidence type="ECO:0000313" key="6">
    <source>
        <dbReference type="Proteomes" id="UP000738349"/>
    </source>
</evidence>
<protein>
    <recommendedName>
        <fullName evidence="7">Extracellular serine-rich protein</fullName>
    </recommendedName>
</protein>
<dbReference type="Proteomes" id="UP000738349">
    <property type="component" value="Unassembled WGS sequence"/>
</dbReference>
<dbReference type="InterPro" id="IPR056825">
    <property type="entry name" value="Agd3_C"/>
</dbReference>
<proteinExistence type="predicted"/>
<dbReference type="InterPro" id="IPR056827">
    <property type="entry name" value="CBM87_Agd3"/>
</dbReference>
<comment type="caution">
    <text evidence="5">The sequence shown here is derived from an EMBL/GenBank/DDBJ whole genome shotgun (WGS) entry which is preliminary data.</text>
</comment>
<dbReference type="Pfam" id="PF25115">
    <property type="entry name" value="Agd3_CE"/>
    <property type="match status" value="1"/>
</dbReference>
<feature type="domain" description="Agd3 CBM87" evidence="3">
    <location>
        <begin position="58"/>
        <end position="270"/>
    </location>
</feature>
<evidence type="ECO:0000259" key="4">
    <source>
        <dbReference type="Pfam" id="PF25117"/>
    </source>
</evidence>
<dbReference type="Pfam" id="PF25117">
    <property type="entry name" value="Agd3_C"/>
    <property type="match status" value="1"/>
</dbReference>
<evidence type="ECO:0000256" key="1">
    <source>
        <dbReference type="SAM" id="MobiDB-lite"/>
    </source>
</evidence>
<gene>
    <name evidence="5" type="ORF">EDB81DRAFT_697202</name>
</gene>
<dbReference type="Pfam" id="PF25116">
    <property type="entry name" value="CBM87_Agd3"/>
    <property type="match status" value="1"/>
</dbReference>
<reference evidence="5" key="1">
    <citation type="journal article" date="2021" name="Nat. Commun.">
        <title>Genetic determinants of endophytism in the Arabidopsis root mycobiome.</title>
        <authorList>
            <person name="Mesny F."/>
            <person name="Miyauchi S."/>
            <person name="Thiergart T."/>
            <person name="Pickel B."/>
            <person name="Atanasova L."/>
            <person name="Karlsson M."/>
            <person name="Huettel B."/>
            <person name="Barry K.W."/>
            <person name="Haridas S."/>
            <person name="Chen C."/>
            <person name="Bauer D."/>
            <person name="Andreopoulos W."/>
            <person name="Pangilinan J."/>
            <person name="LaButti K."/>
            <person name="Riley R."/>
            <person name="Lipzen A."/>
            <person name="Clum A."/>
            <person name="Drula E."/>
            <person name="Henrissat B."/>
            <person name="Kohler A."/>
            <person name="Grigoriev I.V."/>
            <person name="Martin F.M."/>
            <person name="Hacquard S."/>
        </authorList>
    </citation>
    <scope>NUCLEOTIDE SEQUENCE</scope>
    <source>
        <strain evidence="5">MPI-CAGE-AT-0147</strain>
    </source>
</reference>
<organism evidence="5 6">
    <name type="scientific">Dactylonectria macrodidyma</name>
    <dbReference type="NCBI Taxonomy" id="307937"/>
    <lineage>
        <taxon>Eukaryota</taxon>
        <taxon>Fungi</taxon>
        <taxon>Dikarya</taxon>
        <taxon>Ascomycota</taxon>
        <taxon>Pezizomycotina</taxon>
        <taxon>Sordariomycetes</taxon>
        <taxon>Hypocreomycetidae</taxon>
        <taxon>Hypocreales</taxon>
        <taxon>Nectriaceae</taxon>
        <taxon>Dactylonectria</taxon>
    </lineage>
</organism>
<evidence type="ECO:0008006" key="7">
    <source>
        <dbReference type="Google" id="ProtNLM"/>
    </source>
</evidence>
<dbReference type="PANTHER" id="PTHR31002:SF34">
    <property type="entry name" value="CELL WALL PROTEIN CWP1-RELATED"/>
    <property type="match status" value="1"/>
</dbReference>
<sequence length="723" mass="78446">MSAEETPSQTPSQTPSSSNTESATSASVSASASASTTPSATPSETPSSTSSSLPSATIDSTILILARSDSEAAAASLGLLAYGIPYEVLIVASTGVTLPTFNDTATHGNYGGIMIMDALSFEYSTGWASAVTTEQWTVIHEYQTNFNVRMVRINEWPGVDFGVTTVSSSCCGDGVEQSVYFSDVSDFATANLKVDAEMSTTGLYHVPATITDSATTKAVAMFGIATGFTAESVAAVINNFNGREQFVWFMSWAPDWSETSAFLQHAHIHWMTRGLFLGKRKVHLSCQIDDVQLATELYLPASTELKIVIDDLEAHAAWQTSINSRLPAGSDFWLELGHNGNGDFIAVQELSAAEGVCYPENAVDYDEVPDTELEFMKPLGTGEDRWPEDYEYYNWTSTCALLDEFADWFTVEANRDAFAHVSHTFTHLELNNATYHDAAREIQFNQEWMEQVGIDKASRFSPNGIIPPAITGLHNGDVIEAWMANGITHVVGDNTRSVLRNTGHVYWPLISTVADNGYDGLTIVPRFSLAIYYNCATAECCAAEWAAISQGTGVFDDLMEISRTTNVRNLLGLMADPYMFHQANMHQTDVETRTVGEYTAKMSLVMYWTETIAQEIARLTDWPITSLKHDDIAAYFLARKAVDECNPKLSYAFSDDGKSIASVTVTANGNTCSAKIPVTIPSGSSTASGGSVTNDVVGQEPPIQWVTLSGEPVTLTLSSPITF</sequence>
<dbReference type="EMBL" id="JAGMUV010000018">
    <property type="protein sequence ID" value="KAH7129114.1"/>
    <property type="molecule type" value="Genomic_DNA"/>
</dbReference>
<dbReference type="InterPro" id="IPR056826">
    <property type="entry name" value="Agd3_CE"/>
</dbReference>
<accession>A0A9P9DZ28</accession>
<feature type="domain" description="Agd3 deacetylase" evidence="2">
    <location>
        <begin position="284"/>
        <end position="650"/>
    </location>
</feature>
<evidence type="ECO:0000259" key="3">
    <source>
        <dbReference type="Pfam" id="PF25116"/>
    </source>
</evidence>
<name>A0A9P9DZ28_9HYPO</name>